<accession>A0ABP1DSG8</accession>
<name>A0ABP1DSG8_9APHY</name>
<feature type="non-terminal residue" evidence="2">
    <location>
        <position position="205"/>
    </location>
</feature>
<dbReference type="EMBL" id="OZ037949">
    <property type="protein sequence ID" value="CAL1710747.1"/>
    <property type="molecule type" value="Genomic_DNA"/>
</dbReference>
<feature type="transmembrane region" description="Helical" evidence="1">
    <location>
        <begin position="25"/>
        <end position="47"/>
    </location>
</feature>
<organism evidence="2">
    <name type="scientific">Somion occarium</name>
    <dbReference type="NCBI Taxonomy" id="3059160"/>
    <lineage>
        <taxon>Eukaryota</taxon>
        <taxon>Fungi</taxon>
        <taxon>Dikarya</taxon>
        <taxon>Basidiomycota</taxon>
        <taxon>Agaricomycotina</taxon>
        <taxon>Agaricomycetes</taxon>
        <taxon>Polyporales</taxon>
        <taxon>Cerrenaceae</taxon>
        <taxon>Somion</taxon>
    </lineage>
</organism>
<keyword evidence="1" id="KW-0812">Transmembrane</keyword>
<proteinExistence type="predicted"/>
<protein>
    <submittedName>
        <fullName evidence="2">Uncharacterized protein</fullName>
    </submittedName>
</protein>
<feature type="transmembrane region" description="Helical" evidence="1">
    <location>
        <begin position="155"/>
        <end position="173"/>
    </location>
</feature>
<evidence type="ECO:0000256" key="1">
    <source>
        <dbReference type="SAM" id="Phobius"/>
    </source>
</evidence>
<sequence>FTGLLTFKNAATENIFYGLSSLSPYIIILVCLQGYTHLSPALLLALVTMQPTDLNGPFSRILTPLLQFLKFCPRKCSEYAQLSRNRLREILTKAAMPTQTEELFLTYKSCFIPSVPGDATACNTSATQSEQSTADPRISSDDLAFRGSSPNPSQFMGGFLVGGLPCFLFMRFLHGWYADMETDIILPQPLRRIHNADVHLRAALI</sequence>
<evidence type="ECO:0000313" key="2">
    <source>
        <dbReference type="EMBL" id="CAL1710747.1"/>
    </source>
</evidence>
<keyword evidence="1" id="KW-1133">Transmembrane helix</keyword>
<keyword evidence="1" id="KW-0472">Membrane</keyword>
<gene>
    <name evidence="2" type="ORF">GFSPODELE1_LOCUS7976</name>
</gene>
<reference evidence="2" key="1">
    <citation type="submission" date="2024-04" db="EMBL/GenBank/DDBJ databases">
        <authorList>
            <person name="European Reference Genome Atlas."/>
        </authorList>
    </citation>
    <scope>NUCLEOTIDE SEQUENCE</scope>
</reference>